<dbReference type="InterPro" id="IPR000524">
    <property type="entry name" value="Tscrpt_reg_HTH_GntR"/>
</dbReference>
<dbReference type="Pfam" id="PF07729">
    <property type="entry name" value="FCD"/>
    <property type="match status" value="1"/>
</dbReference>
<dbReference type="SUPFAM" id="SSF46785">
    <property type="entry name" value="Winged helix' DNA-binding domain"/>
    <property type="match status" value="1"/>
</dbReference>
<evidence type="ECO:0000259" key="4">
    <source>
        <dbReference type="PROSITE" id="PS50949"/>
    </source>
</evidence>
<dbReference type="Gene3D" id="1.10.10.10">
    <property type="entry name" value="Winged helix-like DNA-binding domain superfamily/Winged helix DNA-binding domain"/>
    <property type="match status" value="1"/>
</dbReference>
<reference evidence="5" key="2">
    <citation type="submission" date="2021-04" db="EMBL/GenBank/DDBJ databases">
        <authorList>
            <person name="Gilroy R."/>
        </authorList>
    </citation>
    <scope>NUCLEOTIDE SEQUENCE</scope>
    <source>
        <strain evidence="5">2239</strain>
    </source>
</reference>
<comment type="caution">
    <text evidence="5">The sequence shown here is derived from an EMBL/GenBank/DDBJ whole genome shotgun (WGS) entry which is preliminary data.</text>
</comment>
<dbReference type="SMART" id="SM00345">
    <property type="entry name" value="HTH_GNTR"/>
    <property type="match status" value="1"/>
</dbReference>
<feature type="domain" description="HTH gntR-type" evidence="4">
    <location>
        <begin position="9"/>
        <end position="77"/>
    </location>
</feature>
<dbReference type="Pfam" id="PF00392">
    <property type="entry name" value="GntR"/>
    <property type="match status" value="1"/>
</dbReference>
<protein>
    <submittedName>
        <fullName evidence="5">GntR family transcriptional regulator</fullName>
    </submittedName>
</protein>
<dbReference type="InterPro" id="IPR036388">
    <property type="entry name" value="WH-like_DNA-bd_sf"/>
</dbReference>
<proteinExistence type="predicted"/>
<dbReference type="PANTHER" id="PTHR43537">
    <property type="entry name" value="TRANSCRIPTIONAL REGULATOR, GNTR FAMILY"/>
    <property type="match status" value="1"/>
</dbReference>
<dbReference type="GO" id="GO:0003700">
    <property type="term" value="F:DNA-binding transcription factor activity"/>
    <property type="evidence" value="ECO:0007669"/>
    <property type="project" value="InterPro"/>
</dbReference>
<dbReference type="EMBL" id="DXFW01000019">
    <property type="protein sequence ID" value="HIX05701.1"/>
    <property type="molecule type" value="Genomic_DNA"/>
</dbReference>
<gene>
    <name evidence="5" type="ORF">H9865_06330</name>
</gene>
<dbReference type="AlphaFoldDB" id="A0A9D1V432"/>
<dbReference type="PROSITE" id="PS50949">
    <property type="entry name" value="HTH_GNTR"/>
    <property type="match status" value="1"/>
</dbReference>
<dbReference type="SUPFAM" id="SSF48008">
    <property type="entry name" value="GntR ligand-binding domain-like"/>
    <property type="match status" value="1"/>
</dbReference>
<keyword evidence="1" id="KW-0805">Transcription regulation</keyword>
<dbReference type="Gene3D" id="1.20.120.530">
    <property type="entry name" value="GntR ligand-binding domain-like"/>
    <property type="match status" value="1"/>
</dbReference>
<reference evidence="5" key="1">
    <citation type="journal article" date="2021" name="PeerJ">
        <title>Extensive microbial diversity within the chicken gut microbiome revealed by metagenomics and culture.</title>
        <authorList>
            <person name="Gilroy R."/>
            <person name="Ravi A."/>
            <person name="Getino M."/>
            <person name="Pursley I."/>
            <person name="Horton D.L."/>
            <person name="Alikhan N.F."/>
            <person name="Baker D."/>
            <person name="Gharbi K."/>
            <person name="Hall N."/>
            <person name="Watson M."/>
            <person name="Adriaenssens E.M."/>
            <person name="Foster-Nyarko E."/>
            <person name="Jarju S."/>
            <person name="Secka A."/>
            <person name="Antonio M."/>
            <person name="Oren A."/>
            <person name="Chaudhuri R.R."/>
            <person name="La Ragione R."/>
            <person name="Hildebrand F."/>
            <person name="Pallen M.J."/>
        </authorList>
    </citation>
    <scope>NUCLEOTIDE SEQUENCE</scope>
    <source>
        <strain evidence="5">2239</strain>
    </source>
</reference>
<dbReference type="InterPro" id="IPR036390">
    <property type="entry name" value="WH_DNA-bd_sf"/>
</dbReference>
<evidence type="ECO:0000256" key="1">
    <source>
        <dbReference type="ARBA" id="ARBA00023015"/>
    </source>
</evidence>
<evidence type="ECO:0000256" key="3">
    <source>
        <dbReference type="ARBA" id="ARBA00023163"/>
    </source>
</evidence>
<dbReference type="Proteomes" id="UP000824193">
    <property type="component" value="Unassembled WGS sequence"/>
</dbReference>
<dbReference type="InterPro" id="IPR011711">
    <property type="entry name" value="GntR_C"/>
</dbReference>
<organism evidence="5 6">
    <name type="scientific">Candidatus Allofournierella pullicola</name>
    <dbReference type="NCBI Taxonomy" id="2838596"/>
    <lineage>
        <taxon>Bacteria</taxon>
        <taxon>Bacillati</taxon>
        <taxon>Bacillota</taxon>
        <taxon>Clostridia</taxon>
        <taxon>Eubacteriales</taxon>
        <taxon>Oscillospiraceae</taxon>
        <taxon>Allofournierella</taxon>
    </lineage>
</organism>
<name>A0A9D1V432_9FIRM</name>
<keyword evidence="2" id="KW-0238">DNA-binding</keyword>
<dbReference type="InterPro" id="IPR008920">
    <property type="entry name" value="TF_FadR/GntR_C"/>
</dbReference>
<dbReference type="CDD" id="cd07377">
    <property type="entry name" value="WHTH_GntR"/>
    <property type="match status" value="1"/>
</dbReference>
<evidence type="ECO:0000313" key="6">
    <source>
        <dbReference type="Proteomes" id="UP000824193"/>
    </source>
</evidence>
<accession>A0A9D1V432</accession>
<dbReference type="PRINTS" id="PR00035">
    <property type="entry name" value="HTHGNTR"/>
</dbReference>
<dbReference type="GO" id="GO:0003677">
    <property type="term" value="F:DNA binding"/>
    <property type="evidence" value="ECO:0007669"/>
    <property type="project" value="UniProtKB-KW"/>
</dbReference>
<evidence type="ECO:0000256" key="2">
    <source>
        <dbReference type="ARBA" id="ARBA00023125"/>
    </source>
</evidence>
<dbReference type="PANTHER" id="PTHR43537:SF5">
    <property type="entry name" value="UXU OPERON TRANSCRIPTIONAL REGULATOR"/>
    <property type="match status" value="1"/>
</dbReference>
<sequence>MEFEKLSAPSLKDLFVKQIQGMILSGELAQGTALPPERELARQMQVSRAVVNGGLAELAAQGFVEIRPRQGTFVADYRRNGNLSTLIAIMEYNGGTLGREEIRSILEVRRALEQLAVGLILRNATDEDIERLGDLVAHIAGAQTPQQAAERAFEFQHELALISGNSILPLFYYSFRAPVIVLWVRFCRRYGIEALCRNTELLYTHLKNRDEHQLRRWIETYLGEAIEGCQQIYNE</sequence>
<keyword evidence="3" id="KW-0804">Transcription</keyword>
<evidence type="ECO:0000313" key="5">
    <source>
        <dbReference type="EMBL" id="HIX05701.1"/>
    </source>
</evidence>
<dbReference type="SMART" id="SM00895">
    <property type="entry name" value="FCD"/>
    <property type="match status" value="1"/>
</dbReference>